<dbReference type="HOGENOM" id="CLU_2061448_0_0_1"/>
<organism evidence="2 3">
    <name type="scientific">Edhazardia aedis (strain USNM 41457)</name>
    <name type="common">Microsporidian parasite</name>
    <dbReference type="NCBI Taxonomy" id="1003232"/>
    <lineage>
        <taxon>Eukaryota</taxon>
        <taxon>Fungi</taxon>
        <taxon>Fungi incertae sedis</taxon>
        <taxon>Microsporidia</taxon>
        <taxon>Edhazardia</taxon>
    </lineage>
</organism>
<keyword evidence="1" id="KW-1133">Transmembrane helix</keyword>
<gene>
    <name evidence="2" type="ORF">EDEG_03325</name>
</gene>
<protein>
    <submittedName>
        <fullName evidence="2">Uncharacterized protein</fullName>
    </submittedName>
</protein>
<comment type="caution">
    <text evidence="2">The sequence shown here is derived from an EMBL/GenBank/DDBJ whole genome shotgun (WGS) entry which is preliminary data.</text>
</comment>
<keyword evidence="3" id="KW-1185">Reference proteome</keyword>
<dbReference type="EMBL" id="AFBI03000082">
    <property type="protein sequence ID" value="EJW02241.1"/>
    <property type="molecule type" value="Genomic_DNA"/>
</dbReference>
<evidence type="ECO:0000313" key="3">
    <source>
        <dbReference type="Proteomes" id="UP000003163"/>
    </source>
</evidence>
<accession>J9D337</accession>
<dbReference type="InParanoid" id="J9D337"/>
<keyword evidence="1" id="KW-0812">Transmembrane</keyword>
<name>J9D337_EDHAE</name>
<sequence length="119" mass="14243">MEKLIWLFYMLNIIKAEKNQKLKYSGTIFVDSTQEITYSQEFDRNYDDFIINTNNINLINQRNDHELILLRNRNSFSPRIVLCLYILLTIVILLLMFAFFSYIVYLGIKNKKISGQEMM</sequence>
<feature type="transmembrane region" description="Helical" evidence="1">
    <location>
        <begin position="79"/>
        <end position="108"/>
    </location>
</feature>
<keyword evidence="1" id="KW-0472">Membrane</keyword>
<dbReference type="AlphaFoldDB" id="J9D337"/>
<dbReference type="VEuPathDB" id="MicrosporidiaDB:EDEG_03325"/>
<evidence type="ECO:0000313" key="2">
    <source>
        <dbReference type="EMBL" id="EJW02241.1"/>
    </source>
</evidence>
<reference evidence="2 3" key="1">
    <citation type="submission" date="2011-08" db="EMBL/GenBank/DDBJ databases">
        <authorList>
            <person name="Liu Z.J."/>
            <person name="Shi F.L."/>
            <person name="Lu J.Q."/>
            <person name="Li M."/>
            <person name="Wang Z.L."/>
        </authorList>
    </citation>
    <scope>NUCLEOTIDE SEQUENCE [LARGE SCALE GENOMIC DNA]</scope>
    <source>
        <strain evidence="2 3">USNM 41457</strain>
    </source>
</reference>
<reference evidence="3" key="2">
    <citation type="submission" date="2015-07" db="EMBL/GenBank/DDBJ databases">
        <title>Contrasting host-pathogen interactions and genome evolution in two generalist and specialist microsporidian pathogens of mosquitoes.</title>
        <authorList>
            <consortium name="The Broad Institute Genomics Platform"/>
            <consortium name="The Broad Institute Genome Sequencing Center for Infectious Disease"/>
            <person name="Cuomo C.A."/>
            <person name="Sanscrainte N.D."/>
            <person name="Goldberg J.M."/>
            <person name="Heiman D."/>
            <person name="Young S."/>
            <person name="Zeng Q."/>
            <person name="Becnel J.J."/>
            <person name="Birren B.W."/>
        </authorList>
    </citation>
    <scope>NUCLEOTIDE SEQUENCE [LARGE SCALE GENOMIC DNA]</scope>
    <source>
        <strain evidence="3">USNM 41457</strain>
    </source>
</reference>
<proteinExistence type="predicted"/>
<dbReference type="Proteomes" id="UP000003163">
    <property type="component" value="Unassembled WGS sequence"/>
</dbReference>
<evidence type="ECO:0000256" key="1">
    <source>
        <dbReference type="SAM" id="Phobius"/>
    </source>
</evidence>